<gene>
    <name evidence="1" type="ORF">EARLPHILLIPIV_140</name>
</gene>
<accession>A0A1B2ICJ7</accession>
<dbReference type="Pfam" id="PF25613">
    <property type="entry name" value="DUF7941"/>
    <property type="match status" value="1"/>
</dbReference>
<sequence>MPSPYAKSSQQLFWDLVNASNPQLKIPLSDANCVIYGYPQAVTSNAASGYRNTKIRLYAKVGMGYKGEVSVYYNRLNIASFFVGITPTVTHYTANTPALVMDVFNATYGLQLTYANRSWTDSTPAWTLGMTIPDIMMYSSSYQAGAASSDNTKRYTTANESLCWVGGTNLDISRIRGNPDYGTLITKPEIVTMRKVPVQTPNTYNTALLTWGYDFTDKQTTIANFLSSPTNRTYQLALAQMLADVTGLPFAWGNGGAAGALDLQGFTQQQAQLALGTRYHTNTDDYNRCLMLYRDTTPLGAGWSTDGWQGMNGDQDDVNNTVFRHMVFMHYNA</sequence>
<name>A0A1B2ICJ7_9CAUD</name>
<dbReference type="GeneID" id="29061743"/>
<dbReference type="InterPro" id="IPR057701">
    <property type="entry name" value="DUF7941"/>
</dbReference>
<reference evidence="2" key="1">
    <citation type="submission" date="2016-06" db="EMBL/GenBank/DDBJ databases">
        <authorList>
            <person name="Berg J.A."/>
            <person name="Buchanan A.L."/>
            <person name="Choi M.C."/>
            <person name="Sharma R."/>
            <person name="Tatlow P."/>
            <person name="Allen R.C."/>
            <person name="Bloomfield T.J."/>
            <person name="Buhler B."/>
            <person name="Bybee R.N."/>
            <person name="Duncan S."/>
            <person name="Fuhriman D.A."/>
            <person name="Harris N."/>
            <person name="Hilton J.A."/>
            <person name="Hurst E."/>
            <person name="James B.D."/>
            <person name="Knabe B.K."/>
            <person name="Pollock S.V."/>
            <person name="Ririe D.B."/>
            <person name="Rogers S.L."/>
            <person name="Stephenson M.B."/>
            <person name="Thompson S.E."/>
            <person name="Usher B.K."/>
            <person name="Ward A.T."/>
            <person name="Webb C.J."/>
            <person name="Wells M.J."/>
            <person name="Wright C.K."/>
            <person name="Breakwell D.P."/>
            <person name="Hope S."/>
            <person name="Grose J.H."/>
        </authorList>
    </citation>
    <scope>NUCLEOTIDE SEQUENCE [LARGE SCALE GENOMIC DNA]</scope>
</reference>
<dbReference type="KEGG" id="vg:29061743"/>
<evidence type="ECO:0000313" key="1">
    <source>
        <dbReference type="EMBL" id="ANZ48989.1"/>
    </source>
</evidence>
<dbReference type="OrthoDB" id="8151at10239"/>
<proteinExistence type="predicted"/>
<organism evidence="1 2">
    <name type="scientific">Erwinia phage vB_EamM_EarlPhillipIV</name>
    <dbReference type="NCBI Taxonomy" id="1883372"/>
    <lineage>
        <taxon>Viruses</taxon>
        <taxon>Duplodnaviria</taxon>
        <taxon>Heunggongvirae</taxon>
        <taxon>Uroviricota</taxon>
        <taxon>Caudoviricetes</taxon>
        <taxon>Chimalliviridae</taxon>
        <taxon>Derbicusvirus</taxon>
        <taxon>Derbicusvirus derbicus</taxon>
    </lineage>
</organism>
<evidence type="ECO:0000313" key="2">
    <source>
        <dbReference type="Proteomes" id="UP000201594"/>
    </source>
</evidence>
<dbReference type="Proteomes" id="UP000201594">
    <property type="component" value="Segment"/>
</dbReference>
<protein>
    <recommendedName>
        <fullName evidence="3">Virion structural protein</fullName>
    </recommendedName>
</protein>
<dbReference type="RefSeq" id="YP_009278452.1">
    <property type="nucleotide sequence ID" value="NC_031007.1"/>
</dbReference>
<evidence type="ECO:0008006" key="3">
    <source>
        <dbReference type="Google" id="ProtNLM"/>
    </source>
</evidence>
<dbReference type="EMBL" id="KX397367">
    <property type="protein sequence ID" value="ANZ48989.1"/>
    <property type="molecule type" value="Genomic_DNA"/>
</dbReference>